<dbReference type="RefSeq" id="WP_004054162.1">
    <property type="nucleotide sequence ID" value="NZ_WUQX01000001.1"/>
</dbReference>
<comment type="caution">
    <text evidence="3">The sequence shown here is derived from an EMBL/GenBank/DDBJ whole genome shotgun (WGS) entry which is preliminary data.</text>
</comment>
<sequence>MNHDLQINQNAEQTYHSIRNSIVSAQHRLSAAVNSTMVITYWEIGEQIYKACGENDRAEYGKKLLDYLSEQLTVEFGKGFTVRNLRAMRQFYCLFPIRHTLCAELSWSHYRLLMRVQDEQARTFYAEECAKSAWSVRQLERQINTMYYQRILASQDKSLVAKEIQTTEPKPEYEKIIKDPYVMEFLQIQPDTHVYEGELEQALIDHLQHFLLELGRGFSFVARQKRFTLDGQDFFIDLVFYNYILKCFVLIDLKMGKLTHQDLGQMQMYVNYYTREMMNDGDTPPIGIVLCADKGDSIVKYTLPEDNRQIFASKYFTYLPSEEELKRELNLDSFYKMEE</sequence>
<organism evidence="3 4">
    <name type="scientific">Sporofaciens musculi</name>
    <dbReference type="NCBI Taxonomy" id="2681861"/>
    <lineage>
        <taxon>Bacteria</taxon>
        <taxon>Bacillati</taxon>
        <taxon>Bacillota</taxon>
        <taxon>Clostridia</taxon>
        <taxon>Lachnospirales</taxon>
        <taxon>Lachnospiraceae</taxon>
        <taxon>Sporofaciens</taxon>
    </lineage>
</organism>
<evidence type="ECO:0000313" key="3">
    <source>
        <dbReference type="EMBL" id="MXP75335.1"/>
    </source>
</evidence>
<dbReference type="AlphaFoldDB" id="A0A7X3MFI3"/>
<dbReference type="InterPro" id="IPR011856">
    <property type="entry name" value="tRNA_endonuc-like_dom_sf"/>
</dbReference>
<dbReference type="EMBL" id="WUQX01000001">
    <property type="protein sequence ID" value="MXP75335.1"/>
    <property type="molecule type" value="Genomic_DNA"/>
</dbReference>
<dbReference type="InterPro" id="IPR041527">
    <property type="entry name" value="YhcG_N"/>
</dbReference>
<evidence type="ECO:0000313" key="4">
    <source>
        <dbReference type="Proteomes" id="UP000460412"/>
    </source>
</evidence>
<dbReference type="GO" id="GO:0003676">
    <property type="term" value="F:nucleic acid binding"/>
    <property type="evidence" value="ECO:0007669"/>
    <property type="project" value="InterPro"/>
</dbReference>
<dbReference type="Proteomes" id="UP000460412">
    <property type="component" value="Unassembled WGS sequence"/>
</dbReference>
<reference evidence="3 4" key="1">
    <citation type="submission" date="2019-12" db="EMBL/GenBank/DDBJ databases">
        <title>Sporaefaciens musculi gen. nov., sp. nov., a novel bacterium isolated from the caecum of an obese mouse.</title>
        <authorList>
            <person name="Rasmussen T.S."/>
            <person name="Streidl T."/>
            <person name="Hitch T.C.A."/>
            <person name="Wortmann E."/>
            <person name="Deptula P."/>
            <person name="Hansen M."/>
            <person name="Nielsen D.S."/>
            <person name="Clavel T."/>
            <person name="Vogensen F.K."/>
        </authorList>
    </citation>
    <scope>NUCLEOTIDE SEQUENCE [LARGE SCALE GENOMIC DNA]</scope>
    <source>
        <strain evidence="3 4">WCA-9-b2</strain>
    </source>
</reference>
<dbReference type="Pfam" id="PF17761">
    <property type="entry name" value="DUF1016_N"/>
    <property type="match status" value="1"/>
</dbReference>
<feature type="domain" description="YhcG N-terminal" evidence="2">
    <location>
        <begin position="18"/>
        <end position="150"/>
    </location>
</feature>
<dbReference type="PANTHER" id="PTHR30547">
    <property type="entry name" value="UNCHARACTERIZED PROTEIN YHCG-RELATED"/>
    <property type="match status" value="1"/>
</dbReference>
<dbReference type="InterPro" id="IPR009362">
    <property type="entry name" value="YhcG_C"/>
</dbReference>
<proteinExistence type="predicted"/>
<gene>
    <name evidence="3" type="ORF">GN277_08050</name>
</gene>
<dbReference type="InterPro" id="IPR053148">
    <property type="entry name" value="PD-DEXK-like_domain"/>
</dbReference>
<dbReference type="PANTHER" id="PTHR30547:SF5">
    <property type="entry name" value="NUCLEASE YHCG-RELATED"/>
    <property type="match status" value="1"/>
</dbReference>
<protein>
    <submittedName>
        <fullName evidence="3">DUF1016 family protein</fullName>
    </submittedName>
</protein>
<keyword evidence="4" id="KW-1185">Reference proteome</keyword>
<dbReference type="Gene3D" id="3.40.1350.10">
    <property type="match status" value="1"/>
</dbReference>
<feature type="domain" description="YhcG PDDEXK nuclease" evidence="1">
    <location>
        <begin position="175"/>
        <end position="329"/>
    </location>
</feature>
<evidence type="ECO:0000259" key="2">
    <source>
        <dbReference type="Pfam" id="PF17761"/>
    </source>
</evidence>
<name>A0A7X3MFI3_9FIRM</name>
<dbReference type="Pfam" id="PF06250">
    <property type="entry name" value="YhcG_C"/>
    <property type="match status" value="1"/>
</dbReference>
<evidence type="ECO:0000259" key="1">
    <source>
        <dbReference type="Pfam" id="PF06250"/>
    </source>
</evidence>
<accession>A0A7X3MFI3</accession>